<gene>
    <name evidence="2" type="ORF">EMPS_00521</name>
</gene>
<reference evidence="2" key="1">
    <citation type="submission" date="2021-11" db="EMBL/GenBank/DDBJ databases">
        <authorList>
            <person name="Herlambang A."/>
            <person name="Guo Y."/>
            <person name="Takashima Y."/>
            <person name="Nishizawa T."/>
        </authorList>
    </citation>
    <scope>NUCLEOTIDE SEQUENCE</scope>
    <source>
        <strain evidence="2">E1425</strain>
    </source>
</reference>
<dbReference type="AlphaFoldDB" id="A0A9P3H134"/>
<feature type="chain" id="PRO_5040371079" evidence="1">
    <location>
        <begin position="24"/>
        <end position="156"/>
    </location>
</feature>
<keyword evidence="1" id="KW-0732">Signal</keyword>
<keyword evidence="3" id="KW-1185">Reference proteome</keyword>
<proteinExistence type="predicted"/>
<feature type="signal peptide" evidence="1">
    <location>
        <begin position="1"/>
        <end position="23"/>
    </location>
</feature>
<evidence type="ECO:0000313" key="2">
    <source>
        <dbReference type="EMBL" id="GJJ68175.1"/>
    </source>
</evidence>
<evidence type="ECO:0000256" key="1">
    <source>
        <dbReference type="SAM" id="SignalP"/>
    </source>
</evidence>
<accession>A0A9P3H134</accession>
<organism evidence="2 3">
    <name type="scientific">Entomortierella parvispora</name>
    <dbReference type="NCBI Taxonomy" id="205924"/>
    <lineage>
        <taxon>Eukaryota</taxon>
        <taxon>Fungi</taxon>
        <taxon>Fungi incertae sedis</taxon>
        <taxon>Mucoromycota</taxon>
        <taxon>Mortierellomycotina</taxon>
        <taxon>Mortierellomycetes</taxon>
        <taxon>Mortierellales</taxon>
        <taxon>Mortierellaceae</taxon>
        <taxon>Entomortierella</taxon>
    </lineage>
</organism>
<comment type="caution">
    <text evidence="2">The sequence shown here is derived from an EMBL/GenBank/DDBJ whole genome shotgun (WGS) entry which is preliminary data.</text>
</comment>
<evidence type="ECO:0000313" key="3">
    <source>
        <dbReference type="Proteomes" id="UP000827284"/>
    </source>
</evidence>
<dbReference type="EMBL" id="BQFW01000001">
    <property type="protein sequence ID" value="GJJ68175.1"/>
    <property type="molecule type" value="Genomic_DNA"/>
</dbReference>
<name>A0A9P3H134_9FUNG</name>
<sequence length="156" mass="17511">MARLTRFLALVFTLVVSLQVVIAQTLYQIQNIRAGSRPIGVDPFRIPSLPVHAGGPLNRWTFEQTGTNRYLLHIQDAPPKVGVGHNDVVTASLFEEREWEIVRGRQEHTFHIRLATTQIFPGRYWTAGNGPNDPVTIQVAEIPTESQTWSLNSADN</sequence>
<dbReference type="Proteomes" id="UP000827284">
    <property type="component" value="Unassembled WGS sequence"/>
</dbReference>
<reference evidence="2" key="2">
    <citation type="journal article" date="2022" name="Microbiol. Resour. Announc.">
        <title>Whole-Genome Sequence of Entomortierella parvispora E1425, a Mucoromycotan Fungus Associated with Burkholderiaceae-Related Endosymbiotic Bacteria.</title>
        <authorList>
            <person name="Herlambang A."/>
            <person name="Guo Y."/>
            <person name="Takashima Y."/>
            <person name="Narisawa K."/>
            <person name="Ohta H."/>
            <person name="Nishizawa T."/>
        </authorList>
    </citation>
    <scope>NUCLEOTIDE SEQUENCE</scope>
    <source>
        <strain evidence="2">E1425</strain>
    </source>
</reference>
<protein>
    <submittedName>
        <fullName evidence="2">Uncharacterized protein</fullName>
    </submittedName>
</protein>